<dbReference type="Gene3D" id="3.40.50.1000">
    <property type="entry name" value="HAD superfamily/HAD-like"/>
    <property type="match status" value="1"/>
</dbReference>
<comment type="cofactor">
    <cofactor evidence="6">
        <name>Mg(2+)</name>
        <dbReference type="ChEBI" id="CHEBI:18420"/>
    </cofactor>
</comment>
<reference evidence="7 8" key="1">
    <citation type="submission" date="2016-08" db="EMBL/GenBank/DDBJ databases">
        <title>Genome-based comparison of Moorella thermoacetic strains.</title>
        <authorList>
            <person name="Poehlein A."/>
            <person name="Bengelsdorf F.R."/>
            <person name="Esser C."/>
            <person name="Duerre P."/>
            <person name="Daniel R."/>
        </authorList>
    </citation>
    <scope>NUCLEOTIDE SEQUENCE [LARGE SCALE GENOMIC DNA]</scope>
    <source>
        <strain evidence="7 8">DSM 21394</strain>
    </source>
</reference>
<dbReference type="InterPro" id="IPR006379">
    <property type="entry name" value="HAD-SF_hydro_IIB"/>
</dbReference>
<comment type="pathway">
    <text evidence="2 6">Glycan biosynthesis; trehalose biosynthesis.</text>
</comment>
<dbReference type="EMBL" id="MDDC01000004">
    <property type="protein sequence ID" value="OIQ60662.1"/>
    <property type="molecule type" value="Genomic_DNA"/>
</dbReference>
<dbReference type="CDD" id="cd01627">
    <property type="entry name" value="HAD_TPP"/>
    <property type="match status" value="1"/>
</dbReference>
<dbReference type="NCBIfam" id="TIGR01484">
    <property type="entry name" value="HAD-SF-IIB"/>
    <property type="match status" value="1"/>
</dbReference>
<dbReference type="GO" id="GO:0005992">
    <property type="term" value="P:trehalose biosynthetic process"/>
    <property type="evidence" value="ECO:0007669"/>
    <property type="project" value="UniProtKB-UniPathway"/>
</dbReference>
<organism evidence="7 8">
    <name type="scientific">Neomoorella thermoacetica</name>
    <name type="common">Clostridium thermoaceticum</name>
    <dbReference type="NCBI Taxonomy" id="1525"/>
    <lineage>
        <taxon>Bacteria</taxon>
        <taxon>Bacillati</taxon>
        <taxon>Bacillota</taxon>
        <taxon>Clostridia</taxon>
        <taxon>Neomoorellales</taxon>
        <taxon>Neomoorellaceae</taxon>
        <taxon>Neomoorella</taxon>
    </lineage>
</organism>
<comment type="similarity">
    <text evidence="3 6">Belongs to the trehalose phosphatase family.</text>
</comment>
<evidence type="ECO:0000256" key="3">
    <source>
        <dbReference type="ARBA" id="ARBA00008770"/>
    </source>
</evidence>
<keyword evidence="6" id="KW-0479">Metal-binding</keyword>
<keyword evidence="6" id="KW-0460">Magnesium</keyword>
<proteinExistence type="inferred from homology"/>
<evidence type="ECO:0000256" key="1">
    <source>
        <dbReference type="ARBA" id="ARBA00000500"/>
    </source>
</evidence>
<comment type="catalytic activity">
    <reaction evidence="1 6">
        <text>alpha,alpha-trehalose 6-phosphate + H2O = alpha,alpha-trehalose + phosphate</text>
        <dbReference type="Rhea" id="RHEA:23420"/>
        <dbReference type="ChEBI" id="CHEBI:15377"/>
        <dbReference type="ChEBI" id="CHEBI:16551"/>
        <dbReference type="ChEBI" id="CHEBI:43474"/>
        <dbReference type="ChEBI" id="CHEBI:58429"/>
        <dbReference type="EC" id="3.1.3.12"/>
    </reaction>
</comment>
<evidence type="ECO:0000256" key="2">
    <source>
        <dbReference type="ARBA" id="ARBA00005199"/>
    </source>
</evidence>
<dbReference type="InterPro" id="IPR044651">
    <property type="entry name" value="OTSB-like"/>
</dbReference>
<dbReference type="GO" id="GO:0046872">
    <property type="term" value="F:metal ion binding"/>
    <property type="evidence" value="ECO:0007669"/>
    <property type="project" value="UniProtKB-KW"/>
</dbReference>
<dbReference type="SUPFAM" id="SSF56784">
    <property type="entry name" value="HAD-like"/>
    <property type="match status" value="1"/>
</dbReference>
<protein>
    <recommendedName>
        <fullName evidence="6">Trehalose 6-phosphate phosphatase</fullName>
        <ecNumber evidence="6">3.1.3.12</ecNumber>
    </recommendedName>
</protein>
<dbReference type="EC" id="3.1.3.12" evidence="6"/>
<evidence type="ECO:0000313" key="8">
    <source>
        <dbReference type="Proteomes" id="UP000182811"/>
    </source>
</evidence>
<dbReference type="Pfam" id="PF02358">
    <property type="entry name" value="Trehalose_PPase"/>
    <property type="match status" value="1"/>
</dbReference>
<dbReference type="OrthoDB" id="9797743at2"/>
<dbReference type="Gene3D" id="3.30.70.1020">
    <property type="entry name" value="Trehalose-6-phosphate phosphatase related protein, domain 2"/>
    <property type="match status" value="1"/>
</dbReference>
<evidence type="ECO:0000313" key="7">
    <source>
        <dbReference type="EMBL" id="OIQ60662.1"/>
    </source>
</evidence>
<dbReference type="InterPro" id="IPR023214">
    <property type="entry name" value="HAD_sf"/>
</dbReference>
<name>A0A1J5NPT3_NEOTH</name>
<accession>A0A1J5NPT3</accession>
<dbReference type="UniPathway" id="UPA00299"/>
<dbReference type="NCBIfam" id="TIGR00685">
    <property type="entry name" value="T6PP"/>
    <property type="match status" value="1"/>
</dbReference>
<sequence>MSPGQLAAKVQEYPELLLLCDYDGTLVPLAPRPEEAVPGPCLLRLLRQLVSRPGLHLAVISGRTLADLRNLLPVPGLLFAALHGSQVAGPEGPVIDLLPQPPGKNPWPEILGLARQLAAGVPGLLVENKGDGVALHYRLAPPGVAAGILEEFRHALKPFLQEGLELIPGHRVLEVRRRGVNKGLAVTYFTRRWPRAFPVYLGDDRTDEDAFAALPGNGLAIGVGQRQSNYAHCYLASPAEVIEFLQLINRSRTSSL</sequence>
<dbReference type="AlphaFoldDB" id="A0A1J5NPT3"/>
<dbReference type="PANTHER" id="PTHR43768">
    <property type="entry name" value="TREHALOSE 6-PHOSPHATE PHOSPHATASE"/>
    <property type="match status" value="1"/>
</dbReference>
<dbReference type="Proteomes" id="UP000182811">
    <property type="component" value="Unassembled WGS sequence"/>
</dbReference>
<evidence type="ECO:0000256" key="5">
    <source>
        <dbReference type="ARBA" id="ARBA00024179"/>
    </source>
</evidence>
<keyword evidence="4 6" id="KW-0378">Hydrolase</keyword>
<dbReference type="InterPro" id="IPR036412">
    <property type="entry name" value="HAD-like_sf"/>
</dbReference>
<dbReference type="PANTHER" id="PTHR43768:SF3">
    <property type="entry name" value="TREHALOSE 6-PHOSPHATE PHOSPHATASE"/>
    <property type="match status" value="1"/>
</dbReference>
<dbReference type="GO" id="GO:0004805">
    <property type="term" value="F:trehalose-phosphatase activity"/>
    <property type="evidence" value="ECO:0007669"/>
    <property type="project" value="UniProtKB-EC"/>
</dbReference>
<comment type="function">
    <text evidence="5 6">Removes the phosphate from trehalose 6-phosphate to produce free trehalose.</text>
</comment>
<dbReference type="InterPro" id="IPR003337">
    <property type="entry name" value="Trehalose_PPase"/>
</dbReference>
<evidence type="ECO:0000256" key="6">
    <source>
        <dbReference type="RuleBase" id="RU361117"/>
    </source>
</evidence>
<comment type="caution">
    <text evidence="7">The sequence shown here is derived from an EMBL/GenBank/DDBJ whole genome shotgun (WGS) entry which is preliminary data.</text>
</comment>
<gene>
    <name evidence="7" type="primary">otsB</name>
    <name evidence="7" type="ORF">MOTE_06260</name>
</gene>
<evidence type="ECO:0000256" key="4">
    <source>
        <dbReference type="ARBA" id="ARBA00022801"/>
    </source>
</evidence>